<gene>
    <name evidence="6" type="ORF">ABXL37_09400</name>
</gene>
<dbReference type="Gene3D" id="3.30.450.40">
    <property type="match status" value="1"/>
</dbReference>
<dbReference type="Proteomes" id="UP001548587">
    <property type="component" value="Unassembled WGS sequence"/>
</dbReference>
<dbReference type="InterPro" id="IPR014757">
    <property type="entry name" value="Tscrpt_reg_IclR_C"/>
</dbReference>
<dbReference type="InterPro" id="IPR036390">
    <property type="entry name" value="WH_DNA-bd_sf"/>
</dbReference>
<dbReference type="InterPro" id="IPR050707">
    <property type="entry name" value="HTH_MetabolicPath_Reg"/>
</dbReference>
<sequence>MEKIARTKKTAPPERDRRQRVQSASTGLLVLKELAACGGRATLTALAARLDENPAKVHRYLASLMEEAFVTQERATQQYVLGPQCISIGLAAIRMADPIRLAEPSLVRVRERLEVTCFVAIMGNRGPTIMRFEEPGLPVTVNVRAGSVMSLLWSATGRLFLALLDEPRVRQLAEDELASAPAELRAQLDRRDPVGQLQREIRAAGLATVRDTNLKGISAVSAPLFDANGHMCAAITALGATGGFDASIDGPVATALRHEAALISGELGYRADPDSR</sequence>
<protein>
    <submittedName>
        <fullName evidence="6">IclR family transcriptional regulator</fullName>
    </submittedName>
</protein>
<evidence type="ECO:0000256" key="2">
    <source>
        <dbReference type="ARBA" id="ARBA00023125"/>
    </source>
</evidence>
<dbReference type="Gene3D" id="1.10.10.10">
    <property type="entry name" value="Winged helix-like DNA-binding domain superfamily/Winged helix DNA-binding domain"/>
    <property type="match status" value="1"/>
</dbReference>
<dbReference type="PROSITE" id="PS51077">
    <property type="entry name" value="HTH_ICLR"/>
    <property type="match status" value="1"/>
</dbReference>
<dbReference type="InterPro" id="IPR005471">
    <property type="entry name" value="Tscrpt_reg_IclR_N"/>
</dbReference>
<keyword evidence="7" id="KW-1185">Reference proteome</keyword>
<dbReference type="PANTHER" id="PTHR30136:SF8">
    <property type="entry name" value="TRANSCRIPTIONAL REGULATORY PROTEIN"/>
    <property type="match status" value="1"/>
</dbReference>
<dbReference type="SUPFAM" id="SSF55781">
    <property type="entry name" value="GAF domain-like"/>
    <property type="match status" value="1"/>
</dbReference>
<keyword evidence="2" id="KW-0238">DNA-binding</keyword>
<dbReference type="InterPro" id="IPR029016">
    <property type="entry name" value="GAF-like_dom_sf"/>
</dbReference>
<proteinExistence type="predicted"/>
<reference evidence="6 7" key="1">
    <citation type="submission" date="2024-06" db="EMBL/GenBank/DDBJ databases">
        <title>Burkholderia sola in Mexico.</title>
        <authorList>
            <person name="Estrada P."/>
        </authorList>
    </citation>
    <scope>NUCLEOTIDE SEQUENCE [LARGE SCALE GENOMIC DNA]</scope>
    <source>
        <strain evidence="6 7">CpTa8-5</strain>
    </source>
</reference>
<accession>A0ABV2C5T3</accession>
<dbReference type="RefSeq" id="WP_209925071.1">
    <property type="nucleotide sequence ID" value="NZ_JBEWCH010000004.1"/>
</dbReference>
<organism evidence="6 7">
    <name type="scientific">Burkholderia sola</name>
    <dbReference type="NCBI Taxonomy" id="2843302"/>
    <lineage>
        <taxon>Bacteria</taxon>
        <taxon>Pseudomonadati</taxon>
        <taxon>Pseudomonadota</taxon>
        <taxon>Betaproteobacteria</taxon>
        <taxon>Burkholderiales</taxon>
        <taxon>Burkholderiaceae</taxon>
        <taxon>Burkholderia</taxon>
        <taxon>Burkholderia cepacia complex</taxon>
    </lineage>
</organism>
<evidence type="ECO:0000313" key="6">
    <source>
        <dbReference type="EMBL" id="MET1474467.1"/>
    </source>
</evidence>
<evidence type="ECO:0000256" key="1">
    <source>
        <dbReference type="ARBA" id="ARBA00023015"/>
    </source>
</evidence>
<feature type="domain" description="HTH iclR-type" evidence="4">
    <location>
        <begin position="21"/>
        <end position="83"/>
    </location>
</feature>
<dbReference type="Pfam" id="PF01614">
    <property type="entry name" value="IclR_C"/>
    <property type="match status" value="1"/>
</dbReference>
<evidence type="ECO:0000259" key="4">
    <source>
        <dbReference type="PROSITE" id="PS51077"/>
    </source>
</evidence>
<dbReference type="Pfam" id="PF09339">
    <property type="entry name" value="HTH_IclR"/>
    <property type="match status" value="1"/>
</dbReference>
<dbReference type="SMART" id="SM00346">
    <property type="entry name" value="HTH_ICLR"/>
    <property type="match status" value="1"/>
</dbReference>
<dbReference type="InterPro" id="IPR036388">
    <property type="entry name" value="WH-like_DNA-bd_sf"/>
</dbReference>
<dbReference type="PANTHER" id="PTHR30136">
    <property type="entry name" value="HELIX-TURN-HELIX TRANSCRIPTIONAL REGULATOR, ICLR FAMILY"/>
    <property type="match status" value="1"/>
</dbReference>
<dbReference type="PROSITE" id="PS51078">
    <property type="entry name" value="ICLR_ED"/>
    <property type="match status" value="1"/>
</dbReference>
<comment type="caution">
    <text evidence="6">The sequence shown here is derived from an EMBL/GenBank/DDBJ whole genome shotgun (WGS) entry which is preliminary data.</text>
</comment>
<evidence type="ECO:0000313" key="7">
    <source>
        <dbReference type="Proteomes" id="UP001548587"/>
    </source>
</evidence>
<evidence type="ECO:0000259" key="5">
    <source>
        <dbReference type="PROSITE" id="PS51078"/>
    </source>
</evidence>
<name>A0ABV2C5T3_9BURK</name>
<dbReference type="EMBL" id="JBEWCH010000004">
    <property type="protein sequence ID" value="MET1474467.1"/>
    <property type="molecule type" value="Genomic_DNA"/>
</dbReference>
<evidence type="ECO:0000256" key="3">
    <source>
        <dbReference type="ARBA" id="ARBA00023163"/>
    </source>
</evidence>
<keyword evidence="3" id="KW-0804">Transcription</keyword>
<keyword evidence="1" id="KW-0805">Transcription regulation</keyword>
<feature type="domain" description="IclR-ED" evidence="5">
    <location>
        <begin position="84"/>
        <end position="269"/>
    </location>
</feature>
<dbReference type="SUPFAM" id="SSF46785">
    <property type="entry name" value="Winged helix' DNA-binding domain"/>
    <property type="match status" value="1"/>
</dbReference>